<keyword evidence="1 3" id="KW-0238">DNA-binding</keyword>
<evidence type="ECO:0000259" key="2">
    <source>
        <dbReference type="PROSITE" id="PS50043"/>
    </source>
</evidence>
<proteinExistence type="predicted"/>
<dbReference type="GO" id="GO:0003677">
    <property type="term" value="F:DNA binding"/>
    <property type="evidence" value="ECO:0007669"/>
    <property type="project" value="UniProtKB-KW"/>
</dbReference>
<dbReference type="Gene3D" id="3.40.50.2300">
    <property type="match status" value="1"/>
</dbReference>
<dbReference type="Pfam" id="PF00196">
    <property type="entry name" value="GerE"/>
    <property type="match status" value="1"/>
</dbReference>
<dbReference type="PANTHER" id="PTHR43214">
    <property type="entry name" value="TWO-COMPONENT RESPONSE REGULATOR"/>
    <property type="match status" value="1"/>
</dbReference>
<feature type="domain" description="HTH luxR-type" evidence="2">
    <location>
        <begin position="159"/>
        <end position="225"/>
    </location>
</feature>
<protein>
    <submittedName>
        <fullName evidence="3">CitB Response regulator containing a CheY-like receiver domain and an HTH DNA-binding domain</fullName>
    </submittedName>
</protein>
<gene>
    <name evidence="3" type="ORF">UFOVP71_312</name>
</gene>
<dbReference type="InterPro" id="IPR000792">
    <property type="entry name" value="Tscrpt_reg_LuxR_C"/>
</dbReference>
<evidence type="ECO:0000256" key="1">
    <source>
        <dbReference type="ARBA" id="ARBA00023125"/>
    </source>
</evidence>
<dbReference type="PANTHER" id="PTHR43214:SF43">
    <property type="entry name" value="TWO-COMPONENT RESPONSE REGULATOR"/>
    <property type="match status" value="1"/>
</dbReference>
<accession>A0A6J5TBU0</accession>
<name>A0A6J5TBU0_9CAUD</name>
<dbReference type="GO" id="GO:0006355">
    <property type="term" value="P:regulation of DNA-templated transcription"/>
    <property type="evidence" value="ECO:0007669"/>
    <property type="project" value="InterPro"/>
</dbReference>
<dbReference type="InterPro" id="IPR016032">
    <property type="entry name" value="Sig_transdc_resp-reg_C-effctor"/>
</dbReference>
<evidence type="ECO:0000313" key="3">
    <source>
        <dbReference type="EMBL" id="CAB4241774.1"/>
    </source>
</evidence>
<sequence length="228" mass="25628">MIGNTETTKHILYFHYDHSTTPTCEAELTSALGCTFSTASSWGELTKGIEAGERYIAFHVDMIKSSNISISEFIDTIINVTKFMKDVTLTIGVVITDKTLLKDIKELQKTSVSGVLLDINHFPIDEVVVGATELINERTYWPKHIIEKLPGNLSKKRKLENNEIRLTSRQQDIFNLVARRGLSNKKIAQILNITESTVKVHVSAILKAYRVRNRTQLALSGIQSQPRS</sequence>
<dbReference type="InterPro" id="IPR039420">
    <property type="entry name" value="WalR-like"/>
</dbReference>
<dbReference type="SMART" id="SM00421">
    <property type="entry name" value="HTH_LUXR"/>
    <property type="match status" value="1"/>
</dbReference>
<dbReference type="CDD" id="cd06170">
    <property type="entry name" value="LuxR_C_like"/>
    <property type="match status" value="1"/>
</dbReference>
<dbReference type="EMBL" id="LR797824">
    <property type="protein sequence ID" value="CAB4241774.1"/>
    <property type="molecule type" value="Genomic_DNA"/>
</dbReference>
<reference evidence="3" key="1">
    <citation type="submission" date="2020-05" db="EMBL/GenBank/DDBJ databases">
        <authorList>
            <person name="Chiriac C."/>
            <person name="Salcher M."/>
            <person name="Ghai R."/>
            <person name="Kavagutti S V."/>
        </authorList>
    </citation>
    <scope>NUCLEOTIDE SEQUENCE</scope>
</reference>
<dbReference type="SUPFAM" id="SSF46894">
    <property type="entry name" value="C-terminal effector domain of the bipartite response regulators"/>
    <property type="match status" value="1"/>
</dbReference>
<dbReference type="PROSITE" id="PS50043">
    <property type="entry name" value="HTH_LUXR_2"/>
    <property type="match status" value="1"/>
</dbReference>
<organism evidence="3">
    <name type="scientific">uncultured Caudovirales phage</name>
    <dbReference type="NCBI Taxonomy" id="2100421"/>
    <lineage>
        <taxon>Viruses</taxon>
        <taxon>Duplodnaviria</taxon>
        <taxon>Heunggongvirae</taxon>
        <taxon>Uroviricota</taxon>
        <taxon>Caudoviricetes</taxon>
        <taxon>Peduoviridae</taxon>
        <taxon>Maltschvirus</taxon>
        <taxon>Maltschvirus maltsch</taxon>
    </lineage>
</organism>